<dbReference type="GO" id="GO:0005802">
    <property type="term" value="C:trans-Golgi network"/>
    <property type="evidence" value="ECO:0007669"/>
    <property type="project" value="TreeGrafter"/>
</dbReference>
<comment type="pathway">
    <text evidence="2">Glycan metabolism.</text>
</comment>
<evidence type="ECO:0000256" key="9">
    <source>
        <dbReference type="ARBA" id="ARBA00023136"/>
    </source>
</evidence>
<evidence type="ECO:0000256" key="13">
    <source>
        <dbReference type="ARBA" id="ARBA00030350"/>
    </source>
</evidence>
<dbReference type="PIRSF" id="PIRSF009360">
    <property type="entry name" value="UCP009360"/>
    <property type="match status" value="1"/>
</dbReference>
<dbReference type="PANTHER" id="PTHR31741:SF14">
    <property type="entry name" value="O-FUCOSYLTRANSFERASE 1"/>
    <property type="match status" value="1"/>
</dbReference>
<comment type="caution">
    <text evidence="14">The sequence shown here is derived from an EMBL/GenBank/DDBJ whole genome shotgun (WGS) entry which is preliminary data.</text>
</comment>
<accession>A0A6A1VLM2</accession>
<name>A0A6A1VLM2_9ROSI</name>
<organism evidence="14 15">
    <name type="scientific">Morella rubra</name>
    <name type="common">Chinese bayberry</name>
    <dbReference type="NCBI Taxonomy" id="262757"/>
    <lineage>
        <taxon>Eukaryota</taxon>
        <taxon>Viridiplantae</taxon>
        <taxon>Streptophyta</taxon>
        <taxon>Embryophyta</taxon>
        <taxon>Tracheophyta</taxon>
        <taxon>Spermatophyta</taxon>
        <taxon>Magnoliopsida</taxon>
        <taxon>eudicotyledons</taxon>
        <taxon>Gunneridae</taxon>
        <taxon>Pentapetalae</taxon>
        <taxon>rosids</taxon>
        <taxon>fabids</taxon>
        <taxon>Fagales</taxon>
        <taxon>Myricaceae</taxon>
        <taxon>Morella</taxon>
    </lineage>
</organism>
<proteinExistence type="inferred from homology"/>
<dbReference type="InterPro" id="IPR019378">
    <property type="entry name" value="GDP-Fuc_O-FucTrfase"/>
</dbReference>
<keyword evidence="12" id="KW-0119">Carbohydrate metabolism</keyword>
<keyword evidence="4" id="KW-0328">Glycosyltransferase</keyword>
<evidence type="ECO:0000256" key="8">
    <source>
        <dbReference type="ARBA" id="ARBA00022989"/>
    </source>
</evidence>
<dbReference type="AlphaFoldDB" id="A0A6A1VLM2"/>
<dbReference type="GO" id="GO:0016757">
    <property type="term" value="F:glycosyltransferase activity"/>
    <property type="evidence" value="ECO:0007669"/>
    <property type="project" value="UniProtKB-KW"/>
</dbReference>
<evidence type="ECO:0000256" key="2">
    <source>
        <dbReference type="ARBA" id="ARBA00004881"/>
    </source>
</evidence>
<protein>
    <recommendedName>
        <fullName evidence="13">O-fucosyltransferase family protein</fullName>
    </recommendedName>
</protein>
<keyword evidence="5" id="KW-0808">Transferase</keyword>
<dbReference type="OrthoDB" id="1882547at2759"/>
<dbReference type="GO" id="GO:0016020">
    <property type="term" value="C:membrane"/>
    <property type="evidence" value="ECO:0007669"/>
    <property type="project" value="UniProtKB-SubCell"/>
</dbReference>
<dbReference type="InterPro" id="IPR024709">
    <property type="entry name" value="FucosylTrfase_pln"/>
</dbReference>
<comment type="subcellular location">
    <subcellularLocation>
        <location evidence="1">Membrane</location>
        <topology evidence="1">Single-pass type II membrane protein</topology>
    </subcellularLocation>
</comment>
<evidence type="ECO:0000256" key="11">
    <source>
        <dbReference type="ARBA" id="ARBA00023253"/>
    </source>
</evidence>
<comment type="similarity">
    <text evidence="3">Belongs to the glycosyltransferase GT106 family.</text>
</comment>
<gene>
    <name evidence="14" type="ORF">CJ030_MR5G016231</name>
</gene>
<evidence type="ECO:0000256" key="5">
    <source>
        <dbReference type="ARBA" id="ARBA00022679"/>
    </source>
</evidence>
<dbReference type="Pfam" id="PF10250">
    <property type="entry name" value="O-FucT"/>
    <property type="match status" value="1"/>
</dbReference>
<dbReference type="GO" id="GO:0005768">
    <property type="term" value="C:endosome"/>
    <property type="evidence" value="ECO:0007669"/>
    <property type="project" value="TreeGrafter"/>
</dbReference>
<dbReference type="PANTHER" id="PTHR31741">
    <property type="entry name" value="OS02G0726500 PROTEIN-RELATED"/>
    <property type="match status" value="1"/>
</dbReference>
<evidence type="ECO:0000256" key="7">
    <source>
        <dbReference type="ARBA" id="ARBA00022968"/>
    </source>
</evidence>
<evidence type="ECO:0000256" key="3">
    <source>
        <dbReference type="ARBA" id="ARBA00007737"/>
    </source>
</evidence>
<dbReference type="EMBL" id="RXIC02000023">
    <property type="protein sequence ID" value="KAB1213664.1"/>
    <property type="molecule type" value="Genomic_DNA"/>
</dbReference>
<evidence type="ECO:0000313" key="14">
    <source>
        <dbReference type="EMBL" id="KAB1213664.1"/>
    </source>
</evidence>
<evidence type="ECO:0000256" key="4">
    <source>
        <dbReference type="ARBA" id="ARBA00022676"/>
    </source>
</evidence>
<keyword evidence="7" id="KW-0735">Signal-anchor</keyword>
<keyword evidence="9" id="KW-0472">Membrane</keyword>
<evidence type="ECO:0000256" key="10">
    <source>
        <dbReference type="ARBA" id="ARBA00023180"/>
    </source>
</evidence>
<dbReference type="CDD" id="cd11299">
    <property type="entry name" value="O-FucT_plant"/>
    <property type="match status" value="1"/>
</dbReference>
<evidence type="ECO:0000313" key="15">
    <source>
        <dbReference type="Proteomes" id="UP000516437"/>
    </source>
</evidence>
<keyword evidence="11" id="KW-0294">Fucose metabolism</keyword>
<sequence length="522" mass="59042">MMRRPGHHRLHPKQAGVKGMVGKLSIAVLVLLICTISLLASSTSSGKPRSGYGSEIKLEELWRSANSAGWRPSSAPRSNWPPPPAPSEGNGYLRVRCNGGLNQQRSAICNAVLAARIMNATLVLPELDANSFWHDDSGFYGIYDVEHFIRTLRFDVRIVERIPEIHKNGKIKKIKAFQIRPPRDAPISWYTSVALEKMKKHGAIYLTPFSHRLAEEIDNAEYQRLRCRVNYHALRFKPLIMKLSQSIVDKLRSQGHFMSIHLRFEMDMLAFAGCLDIFNPEQQAVLKKYREANFAPKVLNYDERRAIGKCPLTPEEVGLILRAMGFDNSTRIFLAAGELFGGDQFMNPFRMLFPNLENHSSVDPRDELVENARGLLGSAVDYMVCLLSDIFMPTYDGPSNFANNLLGHRLYYGFRTTIRPDRKALAPIFIAWENGQKAGFDEAVRRVMLKTNFGGPHKRVPPESFYTNSWPECFCQISPRYPADKCPPEDVLQILSSQLGSEETNDLEPLTSLNLTVSEAER</sequence>
<evidence type="ECO:0000256" key="12">
    <source>
        <dbReference type="ARBA" id="ARBA00023277"/>
    </source>
</evidence>
<keyword evidence="15" id="KW-1185">Reference proteome</keyword>
<dbReference type="GO" id="GO:0006004">
    <property type="term" value="P:fucose metabolic process"/>
    <property type="evidence" value="ECO:0007669"/>
    <property type="project" value="UniProtKB-KW"/>
</dbReference>
<dbReference type="Proteomes" id="UP000516437">
    <property type="component" value="Chromosome 5"/>
</dbReference>
<evidence type="ECO:0000256" key="1">
    <source>
        <dbReference type="ARBA" id="ARBA00004606"/>
    </source>
</evidence>
<keyword evidence="6" id="KW-0812">Transmembrane</keyword>
<keyword evidence="10" id="KW-0325">Glycoprotein</keyword>
<reference evidence="14 15" key="1">
    <citation type="journal article" date="2019" name="Plant Biotechnol. J.">
        <title>The red bayberry genome and genetic basis of sex determination.</title>
        <authorList>
            <person name="Jia H.M."/>
            <person name="Jia H.J."/>
            <person name="Cai Q.L."/>
            <person name="Wang Y."/>
            <person name="Zhao H.B."/>
            <person name="Yang W.F."/>
            <person name="Wang G.Y."/>
            <person name="Li Y.H."/>
            <person name="Zhan D.L."/>
            <person name="Shen Y.T."/>
            <person name="Niu Q.F."/>
            <person name="Chang L."/>
            <person name="Qiu J."/>
            <person name="Zhao L."/>
            <person name="Xie H.B."/>
            <person name="Fu W.Y."/>
            <person name="Jin J."/>
            <person name="Li X.W."/>
            <person name="Jiao Y."/>
            <person name="Zhou C.C."/>
            <person name="Tu T."/>
            <person name="Chai C.Y."/>
            <person name="Gao J.L."/>
            <person name="Fan L.J."/>
            <person name="van de Weg E."/>
            <person name="Wang J.Y."/>
            <person name="Gao Z.S."/>
        </authorList>
    </citation>
    <scope>NUCLEOTIDE SEQUENCE [LARGE SCALE GENOMIC DNA]</scope>
    <source>
        <tissue evidence="14">Leaves</tissue>
    </source>
</reference>
<keyword evidence="8" id="KW-1133">Transmembrane helix</keyword>
<evidence type="ECO:0000256" key="6">
    <source>
        <dbReference type="ARBA" id="ARBA00022692"/>
    </source>
</evidence>